<dbReference type="GO" id="GO:1903801">
    <property type="term" value="P:L-leucine import across plasma membrane"/>
    <property type="evidence" value="ECO:0007669"/>
    <property type="project" value="TreeGrafter"/>
</dbReference>
<dbReference type="InterPro" id="IPR013780">
    <property type="entry name" value="Glyco_hydro_b"/>
</dbReference>
<keyword evidence="1" id="KW-1133">Transmembrane helix</keyword>
<dbReference type="GO" id="GO:0015180">
    <property type="term" value="F:L-alanine transmembrane transporter activity"/>
    <property type="evidence" value="ECO:0007669"/>
    <property type="project" value="TreeGrafter"/>
</dbReference>
<gene>
    <name evidence="4" type="ORF">PHYPO_G00054390</name>
</gene>
<organism evidence="4 5">
    <name type="scientific">Pangasianodon hypophthalmus</name>
    <name type="common">Striped catfish</name>
    <name type="synonym">Helicophagus hypophthalmus</name>
    <dbReference type="NCBI Taxonomy" id="310915"/>
    <lineage>
        <taxon>Eukaryota</taxon>
        <taxon>Metazoa</taxon>
        <taxon>Chordata</taxon>
        <taxon>Craniata</taxon>
        <taxon>Vertebrata</taxon>
        <taxon>Euteleostomi</taxon>
        <taxon>Actinopterygii</taxon>
        <taxon>Neopterygii</taxon>
        <taxon>Teleostei</taxon>
        <taxon>Ostariophysi</taxon>
        <taxon>Siluriformes</taxon>
        <taxon>Pangasiidae</taxon>
        <taxon>Pangasianodon</taxon>
    </lineage>
</organism>
<dbReference type="SUPFAM" id="SSF51445">
    <property type="entry name" value="(Trans)glycosidases"/>
    <property type="match status" value="1"/>
</dbReference>
<dbReference type="PANTHER" id="PTHR46673:SF2">
    <property type="entry name" value="4F2 CELL-SURFACE ANTIGEN HEAVY CHAIN-LIKE"/>
    <property type="match status" value="1"/>
</dbReference>
<dbReference type="InterPro" id="IPR006047">
    <property type="entry name" value="GH13_cat_dom"/>
</dbReference>
<dbReference type="GO" id="GO:1904273">
    <property type="term" value="P:L-alanine import across plasma membrane"/>
    <property type="evidence" value="ECO:0007669"/>
    <property type="project" value="TreeGrafter"/>
</dbReference>
<reference evidence="4 5" key="1">
    <citation type="submission" date="2019-06" db="EMBL/GenBank/DDBJ databases">
        <title>A chromosome-scale genome assembly of the striped catfish, Pangasianodon hypophthalmus.</title>
        <authorList>
            <person name="Wen M."/>
            <person name="Zahm M."/>
            <person name="Roques C."/>
            <person name="Cabau C."/>
            <person name="Klopp C."/>
            <person name="Donnadieu C."/>
            <person name="Jouanno E."/>
            <person name="Avarre J.-C."/>
            <person name="Campet M."/>
            <person name="Ha T.T.T."/>
            <person name="Dugue R."/>
            <person name="Lampietro C."/>
            <person name="Louis A."/>
            <person name="Herpin A."/>
            <person name="Echchiki A."/>
            <person name="Berthelot C."/>
            <person name="Parey E."/>
            <person name="Roest-Crollius H."/>
            <person name="Braasch I."/>
            <person name="Postlethwait J."/>
            <person name="Bobe J."/>
            <person name="Montfort J."/>
            <person name="Bouchez O."/>
            <person name="Begum T."/>
            <person name="Schartl M."/>
            <person name="Guiguen Y."/>
        </authorList>
    </citation>
    <scope>NUCLEOTIDE SEQUENCE [LARGE SCALE GENOMIC DNA]</scope>
    <source>
        <strain evidence="4 5">Indonesia</strain>
        <tissue evidence="4">Blood</tissue>
    </source>
</reference>
<dbReference type="Pfam" id="PF16028">
    <property type="entry name" value="SLC3A2_N"/>
    <property type="match status" value="1"/>
</dbReference>
<evidence type="ECO:0000256" key="1">
    <source>
        <dbReference type="SAM" id="Phobius"/>
    </source>
</evidence>
<dbReference type="GO" id="GO:0015823">
    <property type="term" value="P:phenylalanine transport"/>
    <property type="evidence" value="ECO:0007669"/>
    <property type="project" value="TreeGrafter"/>
</dbReference>
<dbReference type="PANTHER" id="PTHR46673">
    <property type="entry name" value="4F2 CELL-SURFACE ANTIGEN HEAVY CHAIN"/>
    <property type="match status" value="1"/>
</dbReference>
<dbReference type="InterPro" id="IPR017853">
    <property type="entry name" value="GH"/>
</dbReference>
<proteinExistence type="predicted"/>
<feature type="domain" description="Solute carrier family 3 member 2 N-terminal" evidence="3">
    <location>
        <begin position="40"/>
        <end position="104"/>
    </location>
</feature>
<feature type="domain" description="Glycosyl hydrolase family 13 catalytic" evidence="2">
    <location>
        <begin position="112"/>
        <end position="190"/>
    </location>
</feature>
<dbReference type="GO" id="GO:0015173">
    <property type="term" value="F:aromatic amino acid transmembrane transporter activity"/>
    <property type="evidence" value="ECO:0007669"/>
    <property type="project" value="TreeGrafter"/>
</dbReference>
<keyword evidence="5" id="KW-1185">Reference proteome</keyword>
<dbReference type="InterPro" id="IPR042280">
    <property type="entry name" value="SLC3A2"/>
</dbReference>
<dbReference type="GO" id="GO:0015190">
    <property type="term" value="F:L-leucine transmembrane transporter activity"/>
    <property type="evidence" value="ECO:0007669"/>
    <property type="project" value="TreeGrafter"/>
</dbReference>
<dbReference type="Proteomes" id="UP000327468">
    <property type="component" value="Chromosome 14"/>
</dbReference>
<dbReference type="EMBL" id="VFJC01000015">
    <property type="protein sequence ID" value="KAB5550494.1"/>
    <property type="molecule type" value="Genomic_DNA"/>
</dbReference>
<dbReference type="GO" id="GO:0005975">
    <property type="term" value="P:carbohydrate metabolic process"/>
    <property type="evidence" value="ECO:0007669"/>
    <property type="project" value="InterPro"/>
</dbReference>
<evidence type="ECO:0000259" key="2">
    <source>
        <dbReference type="Pfam" id="PF00128"/>
    </source>
</evidence>
<dbReference type="Gene3D" id="2.60.40.1180">
    <property type="entry name" value="Golgi alpha-mannosidase II"/>
    <property type="match status" value="1"/>
</dbReference>
<dbReference type="InterPro" id="IPR031984">
    <property type="entry name" value="SLC3A2_N"/>
</dbReference>
<accession>A0A5N5M5Z0</accession>
<dbReference type="AlphaFoldDB" id="A0A5N5M5Z0"/>
<feature type="transmembrane region" description="Helical" evidence="1">
    <location>
        <begin position="69"/>
        <end position="90"/>
    </location>
</feature>
<sequence>MPLKVEADSGYGSVVGPGPGLAGSMGASETLPLLVPEDEPELTYLKPMTREELEAAAGGPGWKKFRSRLVLLFWLGWLTILGIAITVVILSPRPVSGHLHWWQKELFYRLQPALFLDVEGTGSGAISRVSEKLPYLKSLGVGVMILEGLFRSDVSLLNLTQIDQRLGTLPEFHQFITDSHTAGIRVILDLCKVDNNKTELSSNASDYVQDSLRYWLEQGVSGFEICNADTAFTEKTLKRWREVVKEFGTDDNERIMMVREIRDSVPGLNISESAINSSLVELVSRSLIPPSSHPLSAPEVAEAMESKLKTLHGEWPSWRVDGPVAWKLRKVIMVLMMTLPGTPIFRYGDEISQAPNPHHPKYSTALFHSLSRTRSHEEALLFGTFNFLTFNTTSLISGITNSTATPPLAFLCSWGCVHFLVLFNLGSESHALDSNWTLSLPVSGMFVTSTGLDRFGPVTLQSITLQPHEAIVIKLFETDPDF</sequence>
<comment type="caution">
    <text evidence="4">The sequence shown here is derived from an EMBL/GenBank/DDBJ whole genome shotgun (WGS) entry which is preliminary data.</text>
</comment>
<dbReference type="Gene3D" id="3.20.20.80">
    <property type="entry name" value="Glycosidases"/>
    <property type="match status" value="1"/>
</dbReference>
<dbReference type="Pfam" id="PF00128">
    <property type="entry name" value="Alpha-amylase"/>
    <property type="match status" value="1"/>
</dbReference>
<dbReference type="GO" id="GO:0016323">
    <property type="term" value="C:basolateral plasma membrane"/>
    <property type="evidence" value="ECO:0007669"/>
    <property type="project" value="TreeGrafter"/>
</dbReference>
<dbReference type="CDD" id="cd00551">
    <property type="entry name" value="AmyAc_family"/>
    <property type="match status" value="1"/>
</dbReference>
<name>A0A5N5M5Z0_PANHP</name>
<keyword evidence="1" id="KW-0812">Transmembrane</keyword>
<evidence type="ECO:0008006" key="6">
    <source>
        <dbReference type="Google" id="ProtNLM"/>
    </source>
</evidence>
<evidence type="ECO:0000313" key="4">
    <source>
        <dbReference type="EMBL" id="KAB5550494.1"/>
    </source>
</evidence>
<evidence type="ECO:0000313" key="5">
    <source>
        <dbReference type="Proteomes" id="UP000327468"/>
    </source>
</evidence>
<dbReference type="GO" id="GO:0016324">
    <property type="term" value="C:apical plasma membrane"/>
    <property type="evidence" value="ECO:0007669"/>
    <property type="project" value="TreeGrafter"/>
</dbReference>
<evidence type="ECO:0000259" key="3">
    <source>
        <dbReference type="Pfam" id="PF16028"/>
    </source>
</evidence>
<keyword evidence="1" id="KW-0472">Membrane</keyword>
<protein>
    <recommendedName>
        <fullName evidence="6">Glycosyl hydrolase family 13 catalytic domain-containing protein</fullName>
    </recommendedName>
</protein>